<proteinExistence type="predicted"/>
<dbReference type="EMBL" id="NEVQ01000003">
    <property type="protein sequence ID" value="OZI64601.1"/>
    <property type="molecule type" value="Genomic_DNA"/>
</dbReference>
<evidence type="ECO:0000313" key="1">
    <source>
        <dbReference type="EMBL" id="OZI64601.1"/>
    </source>
</evidence>
<comment type="caution">
    <text evidence="1">The sequence shown here is derived from an EMBL/GenBank/DDBJ whole genome shotgun (WGS) entry which is preliminary data.</text>
</comment>
<organism evidence="1 2">
    <name type="scientific">Bordetella genomosp. 4</name>
    <dbReference type="NCBI Taxonomy" id="463044"/>
    <lineage>
        <taxon>Bacteria</taxon>
        <taxon>Pseudomonadati</taxon>
        <taxon>Pseudomonadota</taxon>
        <taxon>Betaproteobacteria</taxon>
        <taxon>Burkholderiales</taxon>
        <taxon>Alcaligenaceae</taxon>
        <taxon>Bordetella</taxon>
    </lineage>
</organism>
<reference evidence="1 2" key="1">
    <citation type="submission" date="2017-05" db="EMBL/GenBank/DDBJ databases">
        <title>Complete and WGS of Bordetella genogroups.</title>
        <authorList>
            <person name="Spilker T."/>
            <person name="LiPuma J."/>
        </authorList>
    </citation>
    <scope>NUCLEOTIDE SEQUENCE [LARGE SCALE GENOMIC DNA]</scope>
    <source>
        <strain evidence="1 2">AU9919</strain>
    </source>
</reference>
<evidence type="ECO:0000313" key="2">
    <source>
        <dbReference type="Proteomes" id="UP000216885"/>
    </source>
</evidence>
<dbReference type="RefSeq" id="WP_094837132.1">
    <property type="nucleotide sequence ID" value="NZ_NEVQ01000003.1"/>
</dbReference>
<keyword evidence="2" id="KW-1185">Reference proteome</keyword>
<protein>
    <submittedName>
        <fullName evidence="1">Uncharacterized protein</fullName>
    </submittedName>
</protein>
<name>A0A261USJ0_9BORD</name>
<sequence length="171" mass="18838">MTIRLHSHHWLDVLYNDVRNAPGGVKDAARFLSERRGKSIHYESLRAKLNGQEGEAMTFEMADLLTEWLSQKAGGAEVAHRWAQTYAMVEHGLTCLDVPAPPEGGWADELKAIHEKVLKVGMTVGSLNASTLSAMADGQIDADERSALYTLFMDLAVLAFRGARNVSRVQC</sequence>
<dbReference type="Proteomes" id="UP000216885">
    <property type="component" value="Unassembled WGS sequence"/>
</dbReference>
<accession>A0A261USJ0</accession>
<gene>
    <name evidence="1" type="ORF">CAL20_02805</name>
</gene>
<dbReference type="AlphaFoldDB" id="A0A261USJ0"/>